<dbReference type="AlphaFoldDB" id="A0AB34T740"/>
<accession>A0AB34T740</accession>
<reference evidence="1 2" key="1">
    <citation type="journal article" date="2015" name="Int J Genomics">
        <title>Comparative Genomics Revealed Genetic Diversity and Species/Strain-Level Differences in Carbohydrate Metabolism of Three Probiotic Bifidobacterial Species.</title>
        <authorList>
            <person name="Odamaki T."/>
            <person name="Horigome A."/>
            <person name="Sugahara H."/>
            <person name="Hashikura N."/>
            <person name="Minami J."/>
            <person name="Xiao J.Z."/>
            <person name="Abe F."/>
        </authorList>
    </citation>
    <scope>NUCLEOTIDE SEQUENCE [LARGE SCALE GENOMIC DNA]</scope>
    <source>
        <strain evidence="1 2">MCC 0483</strain>
    </source>
</reference>
<protein>
    <submittedName>
        <fullName evidence="1">Uncharacterized protein</fullName>
    </submittedName>
</protein>
<proteinExistence type="predicted"/>
<evidence type="ECO:0000313" key="1">
    <source>
        <dbReference type="EMBL" id="KOA48434.1"/>
    </source>
</evidence>
<gene>
    <name evidence="1" type="ORF">BAAM0483_08085</name>
</gene>
<dbReference type="EMBL" id="AWFK01000015">
    <property type="protein sequence ID" value="KOA48434.1"/>
    <property type="molecule type" value="Genomic_DNA"/>
</dbReference>
<sequence>MVRNLKKQYDLADIDQMIGLMGQPIVSGLGKRVNWLENP</sequence>
<evidence type="ECO:0000313" key="2">
    <source>
        <dbReference type="Proteomes" id="UP000037239"/>
    </source>
</evidence>
<organism evidence="1 2">
    <name type="scientific">Bifidobacterium animalis subsp. animalis MCC 0483</name>
    <dbReference type="NCBI Taxonomy" id="1365955"/>
    <lineage>
        <taxon>Bacteria</taxon>
        <taxon>Bacillati</taxon>
        <taxon>Actinomycetota</taxon>
        <taxon>Actinomycetes</taxon>
        <taxon>Bifidobacteriales</taxon>
        <taxon>Bifidobacteriaceae</taxon>
        <taxon>Bifidobacterium</taxon>
    </lineage>
</organism>
<comment type="caution">
    <text evidence="1">The sequence shown here is derived from an EMBL/GenBank/DDBJ whole genome shotgun (WGS) entry which is preliminary data.</text>
</comment>
<dbReference type="Proteomes" id="UP000037239">
    <property type="component" value="Unassembled WGS sequence"/>
</dbReference>
<name>A0AB34T740_9BIFI</name>